<evidence type="ECO:0000313" key="1">
    <source>
        <dbReference type="EMBL" id="GAG57300.1"/>
    </source>
</evidence>
<gene>
    <name evidence="1" type="ORF">S01H4_19561</name>
</gene>
<dbReference type="Pfam" id="PF10387">
    <property type="entry name" value="DUF2442"/>
    <property type="match status" value="1"/>
</dbReference>
<evidence type="ECO:0008006" key="2">
    <source>
        <dbReference type="Google" id="ProtNLM"/>
    </source>
</evidence>
<accession>X0YMG5</accession>
<proteinExistence type="predicted"/>
<name>X0YMG5_9ZZZZ</name>
<sequence>MSISVLQARAIKVWFDNDNFWVLLADGRQLSVPLSFFPRLLKATDPQRENYIISGGGTGLHWEEIDEDINVEGLLLGIGDNTATRNFG</sequence>
<organism evidence="1">
    <name type="scientific">marine sediment metagenome</name>
    <dbReference type="NCBI Taxonomy" id="412755"/>
    <lineage>
        <taxon>unclassified sequences</taxon>
        <taxon>metagenomes</taxon>
        <taxon>ecological metagenomes</taxon>
    </lineage>
</organism>
<reference evidence="1" key="1">
    <citation type="journal article" date="2014" name="Front. Microbiol.">
        <title>High frequency of phylogenetically diverse reductive dehalogenase-homologous genes in deep subseafloor sedimentary metagenomes.</title>
        <authorList>
            <person name="Kawai M."/>
            <person name="Futagami T."/>
            <person name="Toyoda A."/>
            <person name="Takaki Y."/>
            <person name="Nishi S."/>
            <person name="Hori S."/>
            <person name="Arai W."/>
            <person name="Tsubouchi T."/>
            <person name="Morono Y."/>
            <person name="Uchiyama I."/>
            <person name="Ito T."/>
            <person name="Fujiyama A."/>
            <person name="Inagaki F."/>
            <person name="Takami H."/>
        </authorList>
    </citation>
    <scope>NUCLEOTIDE SEQUENCE</scope>
    <source>
        <strain evidence="1">Expedition CK06-06</strain>
    </source>
</reference>
<dbReference type="InterPro" id="IPR018841">
    <property type="entry name" value="DUF2442"/>
</dbReference>
<dbReference type="EMBL" id="BART01008730">
    <property type="protein sequence ID" value="GAG57300.1"/>
    <property type="molecule type" value="Genomic_DNA"/>
</dbReference>
<dbReference type="AlphaFoldDB" id="X0YMG5"/>
<protein>
    <recommendedName>
        <fullName evidence="2">DUF2442 domain-containing protein</fullName>
    </recommendedName>
</protein>
<dbReference type="Gene3D" id="3.30.2020.40">
    <property type="entry name" value="Uncharacterised protein PF10387, DUF2442"/>
    <property type="match status" value="1"/>
</dbReference>
<comment type="caution">
    <text evidence="1">The sequence shown here is derived from an EMBL/GenBank/DDBJ whole genome shotgun (WGS) entry which is preliminary data.</text>
</comment>